<dbReference type="AlphaFoldDB" id="A0A075S063"/>
<dbReference type="EMBL" id="CP059075">
    <property type="protein sequence ID" value="QRE04934.1"/>
    <property type="molecule type" value="Genomic_DNA"/>
</dbReference>
<dbReference type="Proteomes" id="UP000596329">
    <property type="component" value="Chromosome"/>
</dbReference>
<name>A0A075S063_FLAPS</name>
<evidence type="ECO:0000256" key="4">
    <source>
        <dbReference type="ARBA" id="ARBA00023136"/>
    </source>
</evidence>
<dbReference type="InterPro" id="IPR050598">
    <property type="entry name" value="AminoAcid_Transporter"/>
</dbReference>
<dbReference type="OMA" id="TYWVISF"/>
<organism evidence="5 6">
    <name type="scientific">Flavobacterium psychrophilum</name>
    <dbReference type="NCBI Taxonomy" id="96345"/>
    <lineage>
        <taxon>Bacteria</taxon>
        <taxon>Pseudomonadati</taxon>
        <taxon>Bacteroidota</taxon>
        <taxon>Flavobacteriia</taxon>
        <taxon>Flavobacteriales</taxon>
        <taxon>Flavobacteriaceae</taxon>
        <taxon>Flavobacterium</taxon>
    </lineage>
</organism>
<comment type="subcellular location">
    <subcellularLocation>
        <location evidence="1">Membrane</location>
        <topology evidence="1">Multi-pass membrane protein</topology>
    </subcellularLocation>
</comment>
<evidence type="ECO:0000313" key="5">
    <source>
        <dbReference type="EMBL" id="QRE04934.1"/>
    </source>
</evidence>
<reference evidence="5 6" key="1">
    <citation type="submission" date="2020-07" db="EMBL/GenBank/DDBJ databases">
        <title>Genomic characterization of Flavobacterium psychrophilum strains.</title>
        <authorList>
            <person name="Castillo D."/>
            <person name="Jorgensen J."/>
            <person name="Middelboe M."/>
        </authorList>
    </citation>
    <scope>NUCLEOTIDE SEQUENCE [LARGE SCALE GENOMIC DNA]</scope>
    <source>
        <strain evidence="5 6">FPS-R7</strain>
    </source>
</reference>
<keyword evidence="3" id="KW-1133">Transmembrane helix</keyword>
<gene>
    <name evidence="5" type="ORF">H0H26_04920</name>
</gene>
<dbReference type="KEGG" id="fpc:FPSM_00659"/>
<dbReference type="Pfam" id="PF13520">
    <property type="entry name" value="AA_permease_2"/>
    <property type="match status" value="1"/>
</dbReference>
<evidence type="ECO:0000256" key="1">
    <source>
        <dbReference type="ARBA" id="ARBA00004141"/>
    </source>
</evidence>
<sequence length="481" mass="52253">MQEEKQTFKRELGLLNATSLVTGSMIGSGIFIVTAQMARDIGSAAWLLVIWLITGLLTMTAALSYGELAGMMPNAGGQFVYIQRAYGKLISFLYGWTVFTVIQTGGIAAVAVAFSNYSAVFFPFLENKLFAIGESYTFSNKQILAMTSIILLTYINTKGIQSGKTIQLIFTLAKIFALFALIILGLYVGLHTDVLFNNFSHMWEASKTVLNTDGTVTVTKLAGVALLGAMGATIINSLFSSDSWNNVTFIAGEIKEPKKNIPRSLFLGTLIVTIIYILANIAYLSLLPMQGTPVGESVMSNGIMFASQDRVGAAAANVIMGNIGVFVMAGLIMVSTFGCNSGLVLSGGRLFYAMSKDGLFFEKAGHLNKNNVPEKALWFQCIWACTLCVSGKYGDLLTYATFASLLFYILTIYGIFILRKKEPNANRPYKALGYPIIPSIYIVITSLICITLLIYDTKSTGLGLLIVSLGIPVYYLTKREV</sequence>
<keyword evidence="4" id="KW-0472">Membrane</keyword>
<dbReference type="GO" id="GO:0015179">
    <property type="term" value="F:L-amino acid transmembrane transporter activity"/>
    <property type="evidence" value="ECO:0007669"/>
    <property type="project" value="TreeGrafter"/>
</dbReference>
<dbReference type="PANTHER" id="PTHR11785:SF512">
    <property type="entry name" value="SOBREMESA, ISOFORM B"/>
    <property type="match status" value="1"/>
</dbReference>
<evidence type="ECO:0000313" key="6">
    <source>
        <dbReference type="Proteomes" id="UP000596329"/>
    </source>
</evidence>
<dbReference type="PIRSF" id="PIRSF006060">
    <property type="entry name" value="AA_transporter"/>
    <property type="match status" value="1"/>
</dbReference>
<dbReference type="PANTHER" id="PTHR11785">
    <property type="entry name" value="AMINO ACID TRANSPORTER"/>
    <property type="match status" value="1"/>
</dbReference>
<dbReference type="KEGG" id="fpk:IA06_10430"/>
<dbReference type="Gene3D" id="1.20.1740.10">
    <property type="entry name" value="Amino acid/polyamine transporter I"/>
    <property type="match status" value="1"/>
</dbReference>
<dbReference type="GeneID" id="66551689"/>
<dbReference type="GO" id="GO:0016020">
    <property type="term" value="C:membrane"/>
    <property type="evidence" value="ECO:0007669"/>
    <property type="project" value="UniProtKB-SubCell"/>
</dbReference>
<dbReference type="KEGG" id="fpv:IA03_10490"/>
<proteinExistence type="predicted"/>
<dbReference type="KEGG" id="fpq:IB65_10710"/>
<evidence type="ECO:0000256" key="3">
    <source>
        <dbReference type="ARBA" id="ARBA00022989"/>
    </source>
</evidence>
<protein>
    <submittedName>
        <fullName evidence="5">Amino acid permease</fullName>
    </submittedName>
</protein>
<dbReference type="KEGG" id="fpw:IA04_10420"/>
<keyword evidence="2" id="KW-0812">Transmembrane</keyword>
<dbReference type="RefSeq" id="WP_011964225.1">
    <property type="nucleotide sequence ID" value="NZ_BCNG01000014.1"/>
</dbReference>
<evidence type="ECO:0000256" key="2">
    <source>
        <dbReference type="ARBA" id="ARBA00022692"/>
    </source>
</evidence>
<accession>A0A075S063</accession>
<dbReference type="InterPro" id="IPR002293">
    <property type="entry name" value="AA/rel_permease1"/>
</dbReference>